<feature type="region of interest" description="Disordered" evidence="1">
    <location>
        <begin position="47"/>
        <end position="101"/>
    </location>
</feature>
<keyword evidence="2" id="KW-0732">Signal</keyword>
<dbReference type="InterPro" id="IPR025965">
    <property type="entry name" value="FlgD/Vpr_Ig-like"/>
</dbReference>
<accession>A0AB39RQ00</accession>
<evidence type="ECO:0000256" key="2">
    <source>
        <dbReference type="SAM" id="SignalP"/>
    </source>
</evidence>
<gene>
    <name evidence="4" type="ORF">AB5J53_33900</name>
</gene>
<organism evidence="4">
    <name type="scientific">Streptomyces sp. R41</name>
    <dbReference type="NCBI Taxonomy" id="3238632"/>
    <lineage>
        <taxon>Bacteria</taxon>
        <taxon>Bacillati</taxon>
        <taxon>Actinomycetota</taxon>
        <taxon>Actinomycetes</taxon>
        <taxon>Kitasatosporales</taxon>
        <taxon>Streptomycetaceae</taxon>
        <taxon>Streptomyces</taxon>
    </lineage>
</organism>
<feature type="compositionally biased region" description="Low complexity" evidence="1">
    <location>
        <begin position="47"/>
        <end position="59"/>
    </location>
</feature>
<proteinExistence type="predicted"/>
<sequence>MTRSLRLAAVALGGAVALTCAVPTAPAQAVPDADTPVATVQLSLTVPRAAASARPRSTAPAPPPRSGASVCGPRQHPGQRRRVRPQGQEERRHVDTGAPCTPTEIQAVNTWLYWSCGSTGPAGVYDRATGRAITVPAGQGRLADGYLIRENRTTHELLLTDFHTGTATTRTVAVLPTADRNTGGSTGSWAVDRFGGNVAHLTQQRQVAIVTAGVPTSPLAQMEAQTDPQVGGPSVSNPWRPVWQLNKPSAWTLTLSNTAGTVVRIQTGASTAAAVRASWNAQNDSGTYVPRGTYTWKLTAEPRDGQGPALTLTGTTTVN</sequence>
<feature type="region of interest" description="Disordered" evidence="1">
    <location>
        <begin position="299"/>
        <end position="319"/>
    </location>
</feature>
<dbReference type="EMBL" id="CP163443">
    <property type="protein sequence ID" value="XDQ56316.1"/>
    <property type="molecule type" value="Genomic_DNA"/>
</dbReference>
<reference evidence="4" key="1">
    <citation type="submission" date="2024-07" db="EMBL/GenBank/DDBJ databases">
        <authorList>
            <person name="Yu S.T."/>
        </authorList>
    </citation>
    <scope>NUCLEOTIDE SEQUENCE</scope>
    <source>
        <strain evidence="4">R41</strain>
    </source>
</reference>
<feature type="domain" description="FlgD/Vpr Ig-like" evidence="3">
    <location>
        <begin position="248"/>
        <end position="301"/>
    </location>
</feature>
<evidence type="ECO:0000313" key="4">
    <source>
        <dbReference type="EMBL" id="XDQ56316.1"/>
    </source>
</evidence>
<dbReference type="Gene3D" id="2.60.40.4070">
    <property type="match status" value="1"/>
</dbReference>
<name>A0AB39RQ00_9ACTN</name>
<dbReference type="Pfam" id="PF13860">
    <property type="entry name" value="FlgD_ig"/>
    <property type="match status" value="1"/>
</dbReference>
<feature type="compositionally biased region" description="Low complexity" evidence="1">
    <location>
        <begin position="66"/>
        <end position="76"/>
    </location>
</feature>
<feature type="signal peptide" evidence="2">
    <location>
        <begin position="1"/>
        <end position="29"/>
    </location>
</feature>
<evidence type="ECO:0000256" key="1">
    <source>
        <dbReference type="SAM" id="MobiDB-lite"/>
    </source>
</evidence>
<feature type="chain" id="PRO_5044262134" evidence="2">
    <location>
        <begin position="30"/>
        <end position="319"/>
    </location>
</feature>
<evidence type="ECO:0000259" key="3">
    <source>
        <dbReference type="Pfam" id="PF13860"/>
    </source>
</evidence>
<dbReference type="RefSeq" id="WP_369249413.1">
    <property type="nucleotide sequence ID" value="NZ_CP163443.1"/>
</dbReference>
<dbReference type="AlphaFoldDB" id="A0AB39RQ00"/>
<protein>
    <submittedName>
        <fullName evidence="4">FlgD immunoglobulin-like domain containing protein</fullName>
    </submittedName>
</protein>